<proteinExistence type="inferred from homology"/>
<dbReference type="Gene3D" id="3.40.50.720">
    <property type="entry name" value="NAD(P)-binding Rossmann-like Domain"/>
    <property type="match status" value="1"/>
</dbReference>
<dbReference type="GO" id="GO:0008270">
    <property type="term" value="F:zinc ion binding"/>
    <property type="evidence" value="ECO:0007669"/>
    <property type="project" value="InterPro"/>
</dbReference>
<evidence type="ECO:0000313" key="7">
    <source>
        <dbReference type="Proteomes" id="UP000289856"/>
    </source>
</evidence>
<dbReference type="Pfam" id="PF00107">
    <property type="entry name" value="ADH_zinc_N"/>
    <property type="match status" value="1"/>
</dbReference>
<evidence type="ECO:0000256" key="4">
    <source>
        <dbReference type="RuleBase" id="RU361277"/>
    </source>
</evidence>
<dbReference type="InterPro" id="IPR013149">
    <property type="entry name" value="ADH-like_C"/>
</dbReference>
<dbReference type="InterPro" id="IPR036291">
    <property type="entry name" value="NAD(P)-bd_dom_sf"/>
</dbReference>
<dbReference type="SUPFAM" id="SSF51735">
    <property type="entry name" value="NAD(P)-binding Rossmann-fold domains"/>
    <property type="match status" value="1"/>
</dbReference>
<evidence type="ECO:0000259" key="5">
    <source>
        <dbReference type="SMART" id="SM00829"/>
    </source>
</evidence>
<dbReference type="Proteomes" id="UP000289856">
    <property type="component" value="Chromosome"/>
</dbReference>
<dbReference type="KEGG" id="cohn:KCTCHS21_48660"/>
<dbReference type="InterPro" id="IPR020843">
    <property type="entry name" value="ER"/>
</dbReference>
<dbReference type="PANTHER" id="PTHR43401:SF2">
    <property type="entry name" value="L-THREONINE 3-DEHYDROGENASE"/>
    <property type="match status" value="1"/>
</dbReference>
<dbReference type="RefSeq" id="WP_232057945.1">
    <property type="nucleotide sequence ID" value="NZ_AP019400.1"/>
</dbReference>
<feature type="domain" description="Enoyl reductase (ER)" evidence="5">
    <location>
        <begin position="13"/>
        <end position="304"/>
    </location>
</feature>
<dbReference type="PANTHER" id="PTHR43401">
    <property type="entry name" value="L-THREONINE 3-DEHYDROGENASE"/>
    <property type="match status" value="1"/>
</dbReference>
<keyword evidence="3" id="KW-0560">Oxidoreductase</keyword>
<dbReference type="Gene3D" id="3.90.180.10">
    <property type="entry name" value="Medium-chain alcohol dehydrogenases, catalytic domain"/>
    <property type="match status" value="1"/>
</dbReference>
<evidence type="ECO:0000256" key="3">
    <source>
        <dbReference type="ARBA" id="ARBA00023002"/>
    </source>
</evidence>
<dbReference type="SUPFAM" id="SSF50129">
    <property type="entry name" value="GroES-like"/>
    <property type="match status" value="1"/>
</dbReference>
<evidence type="ECO:0000313" key="6">
    <source>
        <dbReference type="EMBL" id="BBI35467.1"/>
    </source>
</evidence>
<dbReference type="InterPro" id="IPR002328">
    <property type="entry name" value="ADH_Zn_CS"/>
</dbReference>
<evidence type="ECO:0000256" key="1">
    <source>
        <dbReference type="ARBA" id="ARBA00022723"/>
    </source>
</evidence>
<name>A0A3T1DBJ1_9BACL</name>
<protein>
    <submittedName>
        <fullName evidence="6">Alcohol dehydrogenase</fullName>
    </submittedName>
</protein>
<dbReference type="InterPro" id="IPR013154">
    <property type="entry name" value="ADH-like_N"/>
</dbReference>
<keyword evidence="7" id="KW-1185">Reference proteome</keyword>
<sequence>MSLSMMQALVYEGPKQLNLRNIAVPTPRKNEVLVQVERVGICGSELSGYLGESSIRTAPLVMGHEFSGRIVSVGEEVKGFSIGDRVAPNPLISCRSCRYCLSGYAQLCPDRLLLGAHIAGAFAEYVAVPESNLYILEDKVSYEEGAIAEPLACGVHACRQLKLQPTDRLLICGGGPIGLLAYLAAKQFGVDQVVIYDLNESRLAIARELGAIAVRTNEELINLMPVGGFDASIDAVGVQATRSLCVKNTRVGGKVSFIGLHEAESLLPINEIVRNEIQLIGTFAYTPLDFETALRWITEGKIAISSWTETASLSEGKACFDKLLSNSGGGVLKFMLSMGHKED</sequence>
<dbReference type="GO" id="GO:0016491">
    <property type="term" value="F:oxidoreductase activity"/>
    <property type="evidence" value="ECO:0007669"/>
    <property type="project" value="UniProtKB-KW"/>
</dbReference>
<comment type="similarity">
    <text evidence="4">Belongs to the zinc-containing alcohol dehydrogenase family.</text>
</comment>
<dbReference type="Pfam" id="PF08240">
    <property type="entry name" value="ADH_N"/>
    <property type="match status" value="1"/>
</dbReference>
<dbReference type="AlphaFoldDB" id="A0A3T1DBJ1"/>
<keyword evidence="2 4" id="KW-0862">Zinc</keyword>
<keyword evidence="1 4" id="KW-0479">Metal-binding</keyword>
<reference evidence="6 7" key="1">
    <citation type="submission" date="2019-01" db="EMBL/GenBank/DDBJ databases">
        <title>Complete genome sequence of Cohnella hallensis HS21 isolated from Korean fir (Abies koreana) rhizospheric soil.</title>
        <authorList>
            <person name="Jiang L."/>
            <person name="Kang S.W."/>
            <person name="Kim S."/>
            <person name="Jung J."/>
            <person name="Kim C.Y."/>
            <person name="Kim D.H."/>
            <person name="Kim S.W."/>
            <person name="Lee J."/>
        </authorList>
    </citation>
    <scope>NUCLEOTIDE SEQUENCE [LARGE SCALE GENOMIC DNA]</scope>
    <source>
        <strain evidence="6 7">HS21</strain>
    </source>
</reference>
<dbReference type="PROSITE" id="PS00059">
    <property type="entry name" value="ADH_ZINC"/>
    <property type="match status" value="1"/>
</dbReference>
<evidence type="ECO:0000256" key="2">
    <source>
        <dbReference type="ARBA" id="ARBA00022833"/>
    </source>
</evidence>
<dbReference type="SMART" id="SM00829">
    <property type="entry name" value="PKS_ER"/>
    <property type="match status" value="1"/>
</dbReference>
<accession>A0A3T1DBJ1</accession>
<dbReference type="InterPro" id="IPR011032">
    <property type="entry name" value="GroES-like_sf"/>
</dbReference>
<gene>
    <name evidence="6" type="ORF">KCTCHS21_48660</name>
</gene>
<dbReference type="EMBL" id="AP019400">
    <property type="protein sequence ID" value="BBI35467.1"/>
    <property type="molecule type" value="Genomic_DNA"/>
</dbReference>
<organism evidence="6 7">
    <name type="scientific">Cohnella abietis</name>
    <dbReference type="NCBI Taxonomy" id="2507935"/>
    <lineage>
        <taxon>Bacteria</taxon>
        <taxon>Bacillati</taxon>
        <taxon>Bacillota</taxon>
        <taxon>Bacilli</taxon>
        <taxon>Bacillales</taxon>
        <taxon>Paenibacillaceae</taxon>
        <taxon>Cohnella</taxon>
    </lineage>
</organism>
<comment type="cofactor">
    <cofactor evidence="4">
        <name>Zn(2+)</name>
        <dbReference type="ChEBI" id="CHEBI:29105"/>
    </cofactor>
</comment>
<dbReference type="InterPro" id="IPR050129">
    <property type="entry name" value="Zn_alcohol_dh"/>
</dbReference>